<evidence type="ECO:0000256" key="3">
    <source>
        <dbReference type="ARBA" id="ARBA00023004"/>
    </source>
</evidence>
<protein>
    <submittedName>
        <fullName evidence="7">Encapsulin-associated ferritin-like protein</fullName>
    </submittedName>
</protein>
<evidence type="ECO:0000313" key="7">
    <source>
        <dbReference type="EMBL" id="MFA9459503.1"/>
    </source>
</evidence>
<dbReference type="Pfam" id="PF22277">
    <property type="entry name" value="EncFtn-like"/>
    <property type="match status" value="1"/>
</dbReference>
<comment type="caution">
    <text evidence="7">The sequence shown here is derived from an EMBL/GenBank/DDBJ whole genome shotgun (WGS) entry which is preliminary data.</text>
</comment>
<dbReference type="RefSeq" id="WP_373654288.1">
    <property type="nucleotide sequence ID" value="NZ_JBGUAW010000001.1"/>
</dbReference>
<evidence type="ECO:0000256" key="2">
    <source>
        <dbReference type="ARBA" id="ARBA00022723"/>
    </source>
</evidence>
<name>A0ABV4TSN7_9GAMM</name>
<keyword evidence="8" id="KW-1185">Reference proteome</keyword>
<evidence type="ECO:0000256" key="4">
    <source>
        <dbReference type="ARBA" id="ARBA00033738"/>
    </source>
</evidence>
<keyword evidence="5" id="KW-1284">Encapsulin nanocompartment</keyword>
<dbReference type="InterPro" id="IPR030907">
    <property type="entry name" value="Ferrit_encaps"/>
</dbReference>
<comment type="subcellular location">
    <subcellularLocation>
        <location evidence="4">Encapsulin nanocompartment</location>
    </subcellularLocation>
</comment>
<evidence type="ECO:0000256" key="1">
    <source>
        <dbReference type="ARBA" id="ARBA00022434"/>
    </source>
</evidence>
<dbReference type="EMBL" id="JBGUAW010000001">
    <property type="protein sequence ID" value="MFA9459503.1"/>
    <property type="molecule type" value="Genomic_DNA"/>
</dbReference>
<keyword evidence="1" id="KW-0409">Iron storage</keyword>
<accession>A0ABV4TSN7</accession>
<keyword evidence="3" id="KW-0408">Iron</keyword>
<evidence type="ECO:0000256" key="6">
    <source>
        <dbReference type="SAM" id="MobiDB-lite"/>
    </source>
</evidence>
<gene>
    <name evidence="7" type="ORF">ACERLL_01515</name>
</gene>
<dbReference type="InterPro" id="IPR009078">
    <property type="entry name" value="Ferritin-like_SF"/>
</dbReference>
<feature type="region of interest" description="Disordered" evidence="6">
    <location>
        <begin position="91"/>
        <end position="127"/>
    </location>
</feature>
<feature type="compositionally biased region" description="Acidic residues" evidence="6">
    <location>
        <begin position="96"/>
        <end position="114"/>
    </location>
</feature>
<proteinExistence type="predicted"/>
<dbReference type="Gene3D" id="6.10.140.1960">
    <property type="match status" value="1"/>
</dbReference>
<keyword evidence="2" id="KW-0479">Metal-binding</keyword>
<dbReference type="SUPFAM" id="SSF47240">
    <property type="entry name" value="Ferritin-like"/>
    <property type="match status" value="1"/>
</dbReference>
<sequence>MAGASESYHEPLDRLSEHTMNMHRALVSLQEELEAVDWYQQRADGTPDQALKEILLHNMREEIEHASMVLEWLRRSSPDFDAQLRDYLFTEGPITELEEEANGGGEDSGDEDGPDERQSTIGPLKGE</sequence>
<dbReference type="NCBIfam" id="TIGR04535">
    <property type="entry name" value="ferrit_encaps"/>
    <property type="match status" value="1"/>
</dbReference>
<evidence type="ECO:0000256" key="5">
    <source>
        <dbReference type="ARBA" id="ARBA00033787"/>
    </source>
</evidence>
<reference evidence="7 8" key="1">
    <citation type="submission" date="2024-08" db="EMBL/GenBank/DDBJ databases">
        <title>Whole-genome sequencing of halo(alkali)philic microorganisms from hypersaline lakes.</title>
        <authorList>
            <person name="Sorokin D.Y."/>
            <person name="Merkel A.Y."/>
            <person name="Messina E."/>
            <person name="Yakimov M."/>
        </authorList>
    </citation>
    <scope>NUCLEOTIDE SEQUENCE [LARGE SCALE GENOMIC DNA]</scope>
    <source>
        <strain evidence="7 8">Cl-TMA</strain>
    </source>
</reference>
<dbReference type="Proteomes" id="UP001575181">
    <property type="component" value="Unassembled WGS sequence"/>
</dbReference>
<dbReference type="InterPro" id="IPR054581">
    <property type="entry name" value="EncFtn-like"/>
</dbReference>
<organism evidence="7 8">
    <name type="scientific">Thiohalorhabdus methylotrophus</name>
    <dbReference type="NCBI Taxonomy" id="3242694"/>
    <lineage>
        <taxon>Bacteria</taxon>
        <taxon>Pseudomonadati</taxon>
        <taxon>Pseudomonadota</taxon>
        <taxon>Gammaproteobacteria</taxon>
        <taxon>Thiohalorhabdales</taxon>
        <taxon>Thiohalorhabdaceae</taxon>
        <taxon>Thiohalorhabdus</taxon>
    </lineage>
</organism>
<evidence type="ECO:0000313" key="8">
    <source>
        <dbReference type="Proteomes" id="UP001575181"/>
    </source>
</evidence>